<evidence type="ECO:0000313" key="3">
    <source>
        <dbReference type="Proteomes" id="UP000008311"/>
    </source>
</evidence>
<dbReference type="InParanoid" id="B9TL68"/>
<evidence type="ECO:0000313" key="2">
    <source>
        <dbReference type="EMBL" id="EEF23394.1"/>
    </source>
</evidence>
<keyword evidence="1" id="KW-0732">Signal</keyword>
<reference evidence="3" key="1">
    <citation type="journal article" date="2010" name="Nat. Biotechnol.">
        <title>Draft genome sequence of the oilseed species Ricinus communis.</title>
        <authorList>
            <person name="Chan A.P."/>
            <person name="Crabtree J."/>
            <person name="Zhao Q."/>
            <person name="Lorenzi H."/>
            <person name="Orvis J."/>
            <person name="Puiu D."/>
            <person name="Melake-Berhan A."/>
            <person name="Jones K.M."/>
            <person name="Redman J."/>
            <person name="Chen G."/>
            <person name="Cahoon E.B."/>
            <person name="Gedil M."/>
            <person name="Stanke M."/>
            <person name="Haas B.J."/>
            <person name="Wortman J.R."/>
            <person name="Fraser-Liggett C.M."/>
            <person name="Ravel J."/>
            <person name="Rabinowicz P.D."/>
        </authorList>
    </citation>
    <scope>NUCLEOTIDE SEQUENCE [LARGE SCALE GENOMIC DNA]</scope>
    <source>
        <strain evidence="3">cv. Hale</strain>
    </source>
</reference>
<accession>B9TL68</accession>
<name>B9TL68_RICCO</name>
<feature type="signal peptide" evidence="1">
    <location>
        <begin position="1"/>
        <end position="19"/>
    </location>
</feature>
<feature type="chain" id="PRO_5002892175" evidence="1">
    <location>
        <begin position="20"/>
        <end position="56"/>
    </location>
</feature>
<proteinExistence type="predicted"/>
<dbReference type="AlphaFoldDB" id="B9TL68"/>
<protein>
    <submittedName>
        <fullName evidence="2">Uncharacterized protein</fullName>
    </submittedName>
</protein>
<feature type="non-terminal residue" evidence="2">
    <location>
        <position position="56"/>
    </location>
</feature>
<evidence type="ECO:0000256" key="1">
    <source>
        <dbReference type="SAM" id="SignalP"/>
    </source>
</evidence>
<organism evidence="2 3">
    <name type="scientific">Ricinus communis</name>
    <name type="common">Castor bean</name>
    <dbReference type="NCBI Taxonomy" id="3988"/>
    <lineage>
        <taxon>Eukaryota</taxon>
        <taxon>Viridiplantae</taxon>
        <taxon>Streptophyta</taxon>
        <taxon>Embryophyta</taxon>
        <taxon>Tracheophyta</taxon>
        <taxon>Spermatophyta</taxon>
        <taxon>Magnoliopsida</taxon>
        <taxon>eudicotyledons</taxon>
        <taxon>Gunneridae</taxon>
        <taxon>Pentapetalae</taxon>
        <taxon>rosids</taxon>
        <taxon>fabids</taxon>
        <taxon>Malpighiales</taxon>
        <taxon>Euphorbiaceae</taxon>
        <taxon>Acalyphoideae</taxon>
        <taxon>Acalypheae</taxon>
        <taxon>Ricinus</taxon>
    </lineage>
</organism>
<keyword evidence="3" id="KW-1185">Reference proteome</keyword>
<sequence>MLTGLTGLLCLMIASLAVAAGVSAHYKIVTGQERGTYIQIGADLSKYVAQLRASTR</sequence>
<dbReference type="EMBL" id="EQ986294">
    <property type="protein sequence ID" value="EEF23394.1"/>
    <property type="molecule type" value="Genomic_DNA"/>
</dbReference>
<dbReference type="Proteomes" id="UP000008311">
    <property type="component" value="Unassembled WGS sequence"/>
</dbReference>
<gene>
    <name evidence="2" type="ORF">RCOM_2066540</name>
</gene>